<evidence type="ECO:0000313" key="1">
    <source>
        <dbReference type="EMBL" id="KAL3531308.1"/>
    </source>
</evidence>
<dbReference type="SUPFAM" id="SSF53474">
    <property type="entry name" value="alpha/beta-Hydrolases"/>
    <property type="match status" value="1"/>
</dbReference>
<dbReference type="EMBL" id="JBJUIK010000004">
    <property type="protein sequence ID" value="KAL3531308.1"/>
    <property type="molecule type" value="Genomic_DNA"/>
</dbReference>
<evidence type="ECO:0000313" key="2">
    <source>
        <dbReference type="Proteomes" id="UP001630127"/>
    </source>
</evidence>
<keyword evidence="2" id="KW-1185">Reference proteome</keyword>
<proteinExistence type="predicted"/>
<dbReference type="InterPro" id="IPR017395">
    <property type="entry name" value="Chlorophyllase-like"/>
</dbReference>
<gene>
    <name evidence="1" type="ORF">ACH5RR_010630</name>
</gene>
<dbReference type="PANTHER" id="PTHR33428">
    <property type="entry name" value="CHLOROPHYLLASE-2, CHLOROPLASTIC"/>
    <property type="match status" value="1"/>
</dbReference>
<comment type="caution">
    <text evidence="1">The sequence shown here is derived from an EMBL/GenBank/DDBJ whole genome shotgun (WGS) entry which is preliminary data.</text>
</comment>
<organism evidence="1 2">
    <name type="scientific">Cinchona calisaya</name>
    <dbReference type="NCBI Taxonomy" id="153742"/>
    <lineage>
        <taxon>Eukaryota</taxon>
        <taxon>Viridiplantae</taxon>
        <taxon>Streptophyta</taxon>
        <taxon>Embryophyta</taxon>
        <taxon>Tracheophyta</taxon>
        <taxon>Spermatophyta</taxon>
        <taxon>Magnoliopsida</taxon>
        <taxon>eudicotyledons</taxon>
        <taxon>Gunneridae</taxon>
        <taxon>Pentapetalae</taxon>
        <taxon>asterids</taxon>
        <taxon>lamiids</taxon>
        <taxon>Gentianales</taxon>
        <taxon>Rubiaceae</taxon>
        <taxon>Cinchonoideae</taxon>
        <taxon>Cinchoneae</taxon>
        <taxon>Cinchona</taxon>
    </lineage>
</organism>
<accession>A0ABD3AJG7</accession>
<dbReference type="PANTHER" id="PTHR33428:SF10">
    <property type="entry name" value="CHLOROPHYLLASE-1"/>
    <property type="match status" value="1"/>
</dbReference>
<dbReference type="Proteomes" id="UP001630127">
    <property type="component" value="Unassembled WGS sequence"/>
</dbReference>
<dbReference type="InterPro" id="IPR029058">
    <property type="entry name" value="AB_hydrolase_fold"/>
</dbReference>
<dbReference type="Pfam" id="PF07224">
    <property type="entry name" value="Chlorophyllase"/>
    <property type="match status" value="1"/>
</dbReference>
<dbReference type="Gene3D" id="3.40.50.1820">
    <property type="entry name" value="alpha/beta hydrolase"/>
    <property type="match status" value="1"/>
</dbReference>
<evidence type="ECO:0008006" key="3">
    <source>
        <dbReference type="Google" id="ProtNLM"/>
    </source>
</evidence>
<name>A0ABD3AJG7_9GENT</name>
<dbReference type="AlphaFoldDB" id="A0ABD3AJG7"/>
<sequence>MAKVLEAKTTPTTSVFEQGNLSVKSFKVESSAVSSKCKPLFIVTPTTRGMYPVVQFQPGFMCLNTSYSQLLQHIASHGCIVVAPQIYRTICKSIPQEIKDSAEVTNWMATDLQSLLPENVTADFTKLGIAGHSRGGKVAFSLALGKAETTLKYTALMGIDPVAGVNAVFQTEPKILTYVPRSFNFNIPVVVIGTGLGSQQKNFFKPPCAPDGVNHAEFFSESKPPCCYFLAKDFGHMDMLDEGAARLGSCLCKKGTQPRDLMRTGIGGIVVAFMQAYRKEDDANLLAIVDDPKIAPITFDPVIYTPK</sequence>
<reference evidence="1 2" key="1">
    <citation type="submission" date="2024-11" db="EMBL/GenBank/DDBJ databases">
        <title>A near-complete genome assembly of Cinchona calisaya.</title>
        <authorList>
            <person name="Lian D.C."/>
            <person name="Zhao X.W."/>
            <person name="Wei L."/>
        </authorList>
    </citation>
    <scope>NUCLEOTIDE SEQUENCE [LARGE SCALE GENOMIC DNA]</scope>
    <source>
        <tissue evidence="1">Nenye</tissue>
    </source>
</reference>
<protein>
    <recommendedName>
        <fullName evidence="3">Chlorophyllase</fullName>
    </recommendedName>
</protein>